<organism evidence="5 6">
    <name type="scientific">Yinghuangia aomiensis</name>
    <dbReference type="NCBI Taxonomy" id="676205"/>
    <lineage>
        <taxon>Bacteria</taxon>
        <taxon>Bacillati</taxon>
        <taxon>Actinomycetota</taxon>
        <taxon>Actinomycetes</taxon>
        <taxon>Kitasatosporales</taxon>
        <taxon>Streptomycetaceae</taxon>
        <taxon>Yinghuangia</taxon>
    </lineage>
</organism>
<gene>
    <name evidence="5" type="ORF">GCM10023205_73490</name>
</gene>
<dbReference type="InterPro" id="IPR014718">
    <property type="entry name" value="GH-type_carb-bd"/>
</dbReference>
<dbReference type="CDD" id="cd09019">
    <property type="entry name" value="galactose_mutarotase_like"/>
    <property type="match status" value="1"/>
</dbReference>
<dbReference type="NCBIfam" id="NF008277">
    <property type="entry name" value="PRK11055.1"/>
    <property type="match status" value="1"/>
</dbReference>
<protein>
    <submittedName>
        <fullName evidence="5">Galactose mutarotase</fullName>
    </submittedName>
</protein>
<keyword evidence="6" id="KW-1185">Reference proteome</keyword>
<comment type="caution">
    <text evidence="5">The sequence shown here is derived from an EMBL/GenBank/DDBJ whole genome shotgun (WGS) entry which is preliminary data.</text>
</comment>
<name>A0ABP9I917_9ACTN</name>
<proteinExistence type="inferred from homology"/>
<evidence type="ECO:0000313" key="5">
    <source>
        <dbReference type="EMBL" id="GAA4991004.1"/>
    </source>
</evidence>
<dbReference type="PIRSF" id="PIRSF005096">
    <property type="entry name" value="GALM"/>
    <property type="match status" value="1"/>
</dbReference>
<dbReference type="InterPro" id="IPR011013">
    <property type="entry name" value="Gal_mutarotase_sf_dom"/>
</dbReference>
<dbReference type="Proteomes" id="UP001500466">
    <property type="component" value="Unassembled WGS sequence"/>
</dbReference>
<dbReference type="Pfam" id="PF01263">
    <property type="entry name" value="Aldose_epim"/>
    <property type="match status" value="1"/>
</dbReference>
<dbReference type="EMBL" id="BAABHS010000042">
    <property type="protein sequence ID" value="GAA4991004.1"/>
    <property type="molecule type" value="Genomic_DNA"/>
</dbReference>
<keyword evidence="3" id="KW-0413">Isomerase</keyword>
<dbReference type="InterPro" id="IPR008183">
    <property type="entry name" value="Aldose_1/G6P_1-epimerase"/>
</dbReference>
<comment type="similarity">
    <text evidence="2">Belongs to the aldose epimerase family.</text>
</comment>
<dbReference type="SUPFAM" id="SSF74650">
    <property type="entry name" value="Galactose mutarotase-like"/>
    <property type="match status" value="1"/>
</dbReference>
<dbReference type="PANTHER" id="PTHR10091">
    <property type="entry name" value="ALDOSE-1-EPIMERASE"/>
    <property type="match status" value="1"/>
</dbReference>
<reference evidence="6" key="1">
    <citation type="journal article" date="2019" name="Int. J. Syst. Evol. Microbiol.">
        <title>The Global Catalogue of Microorganisms (GCM) 10K type strain sequencing project: providing services to taxonomists for standard genome sequencing and annotation.</title>
        <authorList>
            <consortium name="The Broad Institute Genomics Platform"/>
            <consortium name="The Broad Institute Genome Sequencing Center for Infectious Disease"/>
            <person name="Wu L."/>
            <person name="Ma J."/>
        </authorList>
    </citation>
    <scope>NUCLEOTIDE SEQUENCE [LARGE SCALE GENOMIC DNA]</scope>
    <source>
        <strain evidence="6">JCM 17986</strain>
    </source>
</reference>
<dbReference type="InterPro" id="IPR047215">
    <property type="entry name" value="Galactose_mutarotase-like"/>
</dbReference>
<dbReference type="PANTHER" id="PTHR10091:SF0">
    <property type="entry name" value="GALACTOSE MUTAROTASE"/>
    <property type="match status" value="1"/>
</dbReference>
<evidence type="ECO:0000256" key="2">
    <source>
        <dbReference type="ARBA" id="ARBA00006206"/>
    </source>
</evidence>
<comment type="pathway">
    <text evidence="1">Carbohydrate metabolism; hexose metabolism.</text>
</comment>
<evidence type="ECO:0000256" key="1">
    <source>
        <dbReference type="ARBA" id="ARBA00005028"/>
    </source>
</evidence>
<keyword evidence="4" id="KW-0119">Carbohydrate metabolism</keyword>
<accession>A0ABP9I917</accession>
<dbReference type="Gene3D" id="2.70.98.10">
    <property type="match status" value="1"/>
</dbReference>
<evidence type="ECO:0000256" key="4">
    <source>
        <dbReference type="ARBA" id="ARBA00023277"/>
    </source>
</evidence>
<evidence type="ECO:0000313" key="6">
    <source>
        <dbReference type="Proteomes" id="UP001500466"/>
    </source>
</evidence>
<dbReference type="InterPro" id="IPR015443">
    <property type="entry name" value="Aldose_1-epimerase"/>
</dbReference>
<evidence type="ECO:0000256" key="3">
    <source>
        <dbReference type="ARBA" id="ARBA00023235"/>
    </source>
</evidence>
<sequence length="316" mass="33997">MLTYGARLQAVRVPADDGSPVDVALGLPTLDDYVADDAYLGAVVGRYANRIAHGRFTLDGASFTLPRNDGPHTLHGGPEGFHRRVWSGEGFADANREGVRMSLRSPDGDMGFPGNLDVTVTYSVDRHGTVTVDYHATTDAPTVVNLSQHVYWNLAGTGSVDGHLLTVHADQYLPVDPAGLPLTDPRPVTGTAFALDAPLGPARRSSETQIARRGGLDHCYLLRGGATREPRPAAVLTEPASGLRLETWTTEPGLQVYTANTLAKPFGPWAAVCLETQNYPDGPNRTWTPRPVLRPGGVYRSRTEYRFTATTTGKPA</sequence>